<dbReference type="PANTHER" id="PTHR24394:SF48">
    <property type="entry name" value="ZINC FINGER PROTEIN 771"/>
    <property type="match status" value="1"/>
</dbReference>
<dbReference type="CDD" id="cd18186">
    <property type="entry name" value="BTB_POZ_ZBTB_KLHL-like"/>
    <property type="match status" value="1"/>
</dbReference>
<dbReference type="Pfam" id="PF00096">
    <property type="entry name" value="zf-C2H2"/>
    <property type="match status" value="2"/>
</dbReference>
<evidence type="ECO:0000313" key="13">
    <source>
        <dbReference type="EMBL" id="GCB73609.1"/>
    </source>
</evidence>
<dbReference type="GO" id="GO:0000981">
    <property type="term" value="F:DNA-binding transcription factor activity, RNA polymerase II-specific"/>
    <property type="evidence" value="ECO:0007669"/>
    <property type="project" value="TreeGrafter"/>
</dbReference>
<dbReference type="GO" id="GO:0008270">
    <property type="term" value="F:zinc ion binding"/>
    <property type="evidence" value="ECO:0007669"/>
    <property type="project" value="UniProtKB-KW"/>
</dbReference>
<dbReference type="FunFam" id="3.30.160.60:FF:000446">
    <property type="entry name" value="Zinc finger protein"/>
    <property type="match status" value="1"/>
</dbReference>
<dbReference type="OrthoDB" id="624345at2759"/>
<dbReference type="STRING" id="75743.A0A401PKD9"/>
<dbReference type="InterPro" id="IPR036236">
    <property type="entry name" value="Znf_C2H2_sf"/>
</dbReference>
<dbReference type="EMBL" id="BFAA01000689">
    <property type="protein sequence ID" value="GCB73609.1"/>
    <property type="molecule type" value="Genomic_DNA"/>
</dbReference>
<dbReference type="Gene3D" id="3.30.710.10">
    <property type="entry name" value="Potassium Channel Kv1.1, Chain A"/>
    <property type="match status" value="1"/>
</dbReference>
<evidence type="ECO:0000256" key="1">
    <source>
        <dbReference type="ARBA" id="ARBA00004123"/>
    </source>
</evidence>
<evidence type="ECO:0000259" key="11">
    <source>
        <dbReference type="PROSITE" id="PS50097"/>
    </source>
</evidence>
<name>A0A401PKD9_SCYTO</name>
<dbReference type="InterPro" id="IPR011333">
    <property type="entry name" value="SKP1/BTB/POZ_sf"/>
</dbReference>
<keyword evidence="3" id="KW-0677">Repeat</keyword>
<dbReference type="FunFam" id="3.30.160.60:FF:000325">
    <property type="entry name" value="ZFP90 zinc finger protein"/>
    <property type="match status" value="1"/>
</dbReference>
<dbReference type="Pfam" id="PF00651">
    <property type="entry name" value="BTB"/>
    <property type="match status" value="1"/>
</dbReference>
<dbReference type="SMART" id="SM00355">
    <property type="entry name" value="ZnF_C2H2"/>
    <property type="match status" value="5"/>
</dbReference>
<dbReference type="InterPro" id="IPR000210">
    <property type="entry name" value="BTB/POZ_dom"/>
</dbReference>
<dbReference type="SUPFAM" id="SSF57667">
    <property type="entry name" value="beta-beta-alpha zinc fingers"/>
    <property type="match status" value="3"/>
</dbReference>
<feature type="domain" description="BTB" evidence="11">
    <location>
        <begin position="88"/>
        <end position="148"/>
    </location>
</feature>
<proteinExistence type="predicted"/>
<dbReference type="PROSITE" id="PS50097">
    <property type="entry name" value="BTB"/>
    <property type="match status" value="1"/>
</dbReference>
<feature type="domain" description="C2H2-type" evidence="12">
    <location>
        <begin position="443"/>
        <end position="470"/>
    </location>
</feature>
<feature type="domain" description="C2H2-type" evidence="12">
    <location>
        <begin position="559"/>
        <end position="587"/>
    </location>
</feature>
<feature type="domain" description="C2H2-type" evidence="12">
    <location>
        <begin position="531"/>
        <end position="558"/>
    </location>
</feature>
<feature type="domain" description="C2H2-type" evidence="12">
    <location>
        <begin position="415"/>
        <end position="442"/>
    </location>
</feature>
<evidence type="ECO:0000256" key="9">
    <source>
        <dbReference type="ARBA" id="ARBA00023242"/>
    </source>
</evidence>
<evidence type="ECO:0000256" key="3">
    <source>
        <dbReference type="ARBA" id="ARBA00022737"/>
    </source>
</evidence>
<keyword evidence="9" id="KW-0539">Nucleus</keyword>
<evidence type="ECO:0000256" key="10">
    <source>
        <dbReference type="PROSITE-ProRule" id="PRU00042"/>
    </source>
</evidence>
<dbReference type="Proteomes" id="UP000288216">
    <property type="component" value="Unassembled WGS sequence"/>
</dbReference>
<keyword evidence="14" id="KW-1185">Reference proteome</keyword>
<dbReference type="PROSITE" id="PS00028">
    <property type="entry name" value="ZINC_FINGER_C2H2_1"/>
    <property type="match status" value="5"/>
</dbReference>
<evidence type="ECO:0000313" key="14">
    <source>
        <dbReference type="Proteomes" id="UP000288216"/>
    </source>
</evidence>
<dbReference type="AlphaFoldDB" id="A0A401PKD9"/>
<gene>
    <name evidence="13" type="ORF">scyTo_0002689</name>
</gene>
<sequence length="721" mass="81486">MDRKSFYRAAGLREAGVRGQSWRPVRRLPESGSRLLTIAQIEDKQLSLRNVLDHGLLQTSDFIKHGCYNHCQAILQKLSEQRAMGLFCDIAVVVEGKTFYAHKNILSACSSYFYTTLSKNNQECTVVLDMVSLEGFSHLLEFFYTSQVPGCHRNDFLSAAQSLNVCVPVRLHMENSGINGSGQKSGEEVCKVKNALVKKQEVELDSEDLDLPKRIKEDNSVQVVSPQCNADVNNELIVSRKMHSVCLAKIKTRLQTARLARAISSSRKSRHPKTRLIHVNGRKEKQENITKSENCKVPCQWTNIPISESQRKAVPEIVNMALEERDSRCDNHDSAGNSNSVLPSLKAECSLATHCSRPKRSRRKPGKDSAFITGGLSGDGDDILERKRVRCEGCKKLLVYTCYLSHQVSTGEESFRCDDCEKLFSYSCQLSQHQKTHHSKKLYQCDQCGKQLKSMEKLRDHVAYHGDARPHQCSLCDKAYKVKNDLTQHIRVKHMEASKGKPPLVQLCEFCGQAVKHYKSHKIFCSGIKKFQCKFCLQAFYRLSELKRHTWTHTGELPYQCRVCGKRCRHPSNLKKHIRTVHKEEIRVQIDKEHASPKLLKDFLPREMENDCLVMVNSSFLDITQSDIRLGGSVPSTIPSFTTGIAIPDAVPSMSHVLCTAPVDCNAVIPPMYPTVSVALERHHDKMMSPLPSFKSLLTSPHVDMLQNPFHQTTTLGQKLQ</sequence>
<feature type="domain" description="C2H2-type" evidence="12">
    <location>
        <begin position="471"/>
        <end position="499"/>
    </location>
</feature>
<evidence type="ECO:0000259" key="12">
    <source>
        <dbReference type="PROSITE" id="PS50157"/>
    </source>
</evidence>
<dbReference type="SUPFAM" id="SSF54695">
    <property type="entry name" value="POZ domain"/>
    <property type="match status" value="1"/>
</dbReference>
<keyword evidence="4 10" id="KW-0863">Zinc-finger</keyword>
<organism evidence="13 14">
    <name type="scientific">Scyliorhinus torazame</name>
    <name type="common">Cloudy catshark</name>
    <name type="synonym">Catulus torazame</name>
    <dbReference type="NCBI Taxonomy" id="75743"/>
    <lineage>
        <taxon>Eukaryota</taxon>
        <taxon>Metazoa</taxon>
        <taxon>Chordata</taxon>
        <taxon>Craniata</taxon>
        <taxon>Vertebrata</taxon>
        <taxon>Chondrichthyes</taxon>
        <taxon>Elasmobranchii</taxon>
        <taxon>Galeomorphii</taxon>
        <taxon>Galeoidea</taxon>
        <taxon>Carcharhiniformes</taxon>
        <taxon>Scyliorhinidae</taxon>
        <taxon>Scyliorhinus</taxon>
    </lineage>
</organism>
<reference evidence="13 14" key="1">
    <citation type="journal article" date="2018" name="Nat. Ecol. Evol.">
        <title>Shark genomes provide insights into elasmobranch evolution and the origin of vertebrates.</title>
        <authorList>
            <person name="Hara Y"/>
            <person name="Yamaguchi K"/>
            <person name="Onimaru K"/>
            <person name="Kadota M"/>
            <person name="Koyanagi M"/>
            <person name="Keeley SD"/>
            <person name="Tatsumi K"/>
            <person name="Tanaka K"/>
            <person name="Motone F"/>
            <person name="Kageyama Y"/>
            <person name="Nozu R"/>
            <person name="Adachi N"/>
            <person name="Nishimura O"/>
            <person name="Nakagawa R"/>
            <person name="Tanegashima C"/>
            <person name="Kiyatake I"/>
            <person name="Matsumoto R"/>
            <person name="Murakumo K"/>
            <person name="Nishida K"/>
            <person name="Terakita A"/>
            <person name="Kuratani S"/>
            <person name="Sato K"/>
            <person name="Hyodo S Kuraku.S."/>
        </authorList>
    </citation>
    <scope>NUCLEOTIDE SEQUENCE [LARGE SCALE GENOMIC DNA]</scope>
</reference>
<dbReference type="PANTHER" id="PTHR24394">
    <property type="entry name" value="ZINC FINGER PROTEIN"/>
    <property type="match status" value="1"/>
</dbReference>
<comment type="subcellular location">
    <subcellularLocation>
        <location evidence="1">Nucleus</location>
    </subcellularLocation>
</comment>
<evidence type="ECO:0000256" key="8">
    <source>
        <dbReference type="ARBA" id="ARBA00023163"/>
    </source>
</evidence>
<accession>A0A401PKD9</accession>
<dbReference type="GO" id="GO:0003677">
    <property type="term" value="F:DNA binding"/>
    <property type="evidence" value="ECO:0007669"/>
    <property type="project" value="UniProtKB-KW"/>
</dbReference>
<dbReference type="GO" id="GO:0005634">
    <property type="term" value="C:nucleus"/>
    <property type="evidence" value="ECO:0007669"/>
    <property type="project" value="UniProtKB-SubCell"/>
</dbReference>
<evidence type="ECO:0000256" key="7">
    <source>
        <dbReference type="ARBA" id="ARBA00023125"/>
    </source>
</evidence>
<keyword evidence="7" id="KW-0238">DNA-binding</keyword>
<dbReference type="SMART" id="SM00225">
    <property type="entry name" value="BTB"/>
    <property type="match status" value="1"/>
</dbReference>
<evidence type="ECO:0008006" key="15">
    <source>
        <dbReference type="Google" id="ProtNLM"/>
    </source>
</evidence>
<evidence type="ECO:0000256" key="5">
    <source>
        <dbReference type="ARBA" id="ARBA00022833"/>
    </source>
</evidence>
<keyword evidence="5" id="KW-0862">Zinc</keyword>
<evidence type="ECO:0000256" key="6">
    <source>
        <dbReference type="ARBA" id="ARBA00023015"/>
    </source>
</evidence>
<keyword evidence="8" id="KW-0804">Transcription</keyword>
<dbReference type="InterPro" id="IPR013087">
    <property type="entry name" value="Znf_C2H2_type"/>
</dbReference>
<keyword evidence="6" id="KW-0805">Transcription regulation</keyword>
<dbReference type="Gene3D" id="3.30.160.60">
    <property type="entry name" value="Classic Zinc Finger"/>
    <property type="match status" value="5"/>
</dbReference>
<evidence type="ECO:0000256" key="2">
    <source>
        <dbReference type="ARBA" id="ARBA00022723"/>
    </source>
</evidence>
<evidence type="ECO:0000256" key="4">
    <source>
        <dbReference type="ARBA" id="ARBA00022771"/>
    </source>
</evidence>
<protein>
    <recommendedName>
        <fullName evidence="15">BTB domain-containing protein</fullName>
    </recommendedName>
</protein>
<dbReference type="PROSITE" id="PS50157">
    <property type="entry name" value="ZINC_FINGER_C2H2_2"/>
    <property type="match status" value="5"/>
</dbReference>
<comment type="caution">
    <text evidence="13">The sequence shown here is derived from an EMBL/GenBank/DDBJ whole genome shotgun (WGS) entry which is preliminary data.</text>
</comment>
<keyword evidence="2" id="KW-0479">Metal-binding</keyword>
<dbReference type="OMA" id="HIRVKHM"/>